<gene>
    <name evidence="2" type="ORF">DH2020_022141</name>
</gene>
<feature type="compositionally biased region" description="Polar residues" evidence="1">
    <location>
        <begin position="12"/>
        <end position="23"/>
    </location>
</feature>
<reference evidence="2 3" key="1">
    <citation type="journal article" date="2021" name="Comput. Struct. Biotechnol. J.">
        <title>De novo genome assembly of the potent medicinal plant Rehmannia glutinosa using nanopore technology.</title>
        <authorList>
            <person name="Ma L."/>
            <person name="Dong C."/>
            <person name="Song C."/>
            <person name="Wang X."/>
            <person name="Zheng X."/>
            <person name="Niu Y."/>
            <person name="Chen S."/>
            <person name="Feng W."/>
        </authorList>
    </citation>
    <scope>NUCLEOTIDE SEQUENCE [LARGE SCALE GENOMIC DNA]</scope>
    <source>
        <strain evidence="2">DH-2019</strain>
    </source>
</reference>
<keyword evidence="3" id="KW-1185">Reference proteome</keyword>
<name>A0ABR0WFD7_REHGL</name>
<proteinExistence type="predicted"/>
<sequence>MNKSKGKEKASRSNNPIKTQTYKSAFEKNEKQLREEALKNVSEEEKLRQDAYDLAVKSATTKEYVYPYIPITTFWIYPVEKKYSHLSSEEITSFYLKNFVDPNYFPKDFLYYQEILRITGSVIFDSTTRSGGEWAYSKAFINKVITPEQWDGDLYRFKDISPETKNSHLKRFYFNYFDYIQAWDMAFCYENRQKKHWFIQFKEQQVLNFSNWFIVWFSNWGLYPIILPNKIRIIFEDFVKTNPSLKNPGLMFIVLYQVPWIVKWDVVISYRSLQKLGLNFDNIPYIGRRILTKWWDKYEFFKESVFSIKGIIDLEPPKITPPPQKKKDLSEVLKEFLAGTSKKDLKKDLKDQLKELLETSSEGEEDDLMSQGTDYSDPMQDSQDPYPPPKGINF</sequence>
<protein>
    <submittedName>
        <fullName evidence="2">Uncharacterized protein</fullName>
    </submittedName>
</protein>
<feature type="compositionally biased region" description="Pro residues" evidence="1">
    <location>
        <begin position="385"/>
        <end position="394"/>
    </location>
</feature>
<evidence type="ECO:0000313" key="3">
    <source>
        <dbReference type="Proteomes" id="UP001318860"/>
    </source>
</evidence>
<evidence type="ECO:0000256" key="1">
    <source>
        <dbReference type="SAM" id="MobiDB-lite"/>
    </source>
</evidence>
<feature type="region of interest" description="Disordered" evidence="1">
    <location>
        <begin position="1"/>
        <end position="24"/>
    </location>
</feature>
<dbReference type="PANTHER" id="PTHR48434:SF1">
    <property type="entry name" value="(RAPE) HYPOTHETICAL PROTEIN"/>
    <property type="match status" value="1"/>
</dbReference>
<organism evidence="2 3">
    <name type="scientific">Rehmannia glutinosa</name>
    <name type="common">Chinese foxglove</name>
    <dbReference type="NCBI Taxonomy" id="99300"/>
    <lineage>
        <taxon>Eukaryota</taxon>
        <taxon>Viridiplantae</taxon>
        <taxon>Streptophyta</taxon>
        <taxon>Embryophyta</taxon>
        <taxon>Tracheophyta</taxon>
        <taxon>Spermatophyta</taxon>
        <taxon>Magnoliopsida</taxon>
        <taxon>eudicotyledons</taxon>
        <taxon>Gunneridae</taxon>
        <taxon>Pentapetalae</taxon>
        <taxon>asterids</taxon>
        <taxon>lamiids</taxon>
        <taxon>Lamiales</taxon>
        <taxon>Orobanchaceae</taxon>
        <taxon>Rehmannieae</taxon>
        <taxon>Rehmannia</taxon>
    </lineage>
</organism>
<accession>A0ABR0WFD7</accession>
<dbReference type="PANTHER" id="PTHR48434">
    <property type="entry name" value="(RAPE) HYPOTHETICAL PROTEIN"/>
    <property type="match status" value="1"/>
</dbReference>
<feature type="compositionally biased region" description="Polar residues" evidence="1">
    <location>
        <begin position="370"/>
        <end position="383"/>
    </location>
</feature>
<dbReference type="Proteomes" id="UP001318860">
    <property type="component" value="Unassembled WGS sequence"/>
</dbReference>
<comment type="caution">
    <text evidence="2">The sequence shown here is derived from an EMBL/GenBank/DDBJ whole genome shotgun (WGS) entry which is preliminary data.</text>
</comment>
<feature type="region of interest" description="Disordered" evidence="1">
    <location>
        <begin position="356"/>
        <end position="394"/>
    </location>
</feature>
<dbReference type="EMBL" id="JABTTQ020000012">
    <property type="protein sequence ID" value="KAK6145321.1"/>
    <property type="molecule type" value="Genomic_DNA"/>
</dbReference>
<feature type="compositionally biased region" description="Basic and acidic residues" evidence="1">
    <location>
        <begin position="1"/>
        <end position="11"/>
    </location>
</feature>
<evidence type="ECO:0000313" key="2">
    <source>
        <dbReference type="EMBL" id="KAK6145321.1"/>
    </source>
</evidence>